<feature type="chain" id="PRO_5047103787" evidence="2">
    <location>
        <begin position="22"/>
        <end position="222"/>
    </location>
</feature>
<name>A0ABV0GBT7_9BURK</name>
<evidence type="ECO:0000313" key="3">
    <source>
        <dbReference type="EMBL" id="MEO3712508.1"/>
    </source>
</evidence>
<dbReference type="Proteomes" id="UP001462640">
    <property type="component" value="Unassembled WGS sequence"/>
</dbReference>
<feature type="signal peptide" evidence="2">
    <location>
        <begin position="1"/>
        <end position="21"/>
    </location>
</feature>
<proteinExistence type="predicted"/>
<keyword evidence="4" id="KW-1185">Reference proteome</keyword>
<reference evidence="3 4" key="1">
    <citation type="submission" date="2024-05" db="EMBL/GenBank/DDBJ databases">
        <title>Roseateles sp. 2.12 16S ribosomal RNA gene Genome sequencing and assembly.</title>
        <authorList>
            <person name="Woo H."/>
        </authorList>
    </citation>
    <scope>NUCLEOTIDE SEQUENCE [LARGE SCALE GENOMIC DNA]</scope>
    <source>
        <strain evidence="3 4">2.12</strain>
    </source>
</reference>
<comment type="caution">
    <text evidence="3">The sequence shown here is derived from an EMBL/GenBank/DDBJ whole genome shotgun (WGS) entry which is preliminary data.</text>
</comment>
<evidence type="ECO:0000313" key="4">
    <source>
        <dbReference type="Proteomes" id="UP001462640"/>
    </source>
</evidence>
<gene>
    <name evidence="3" type="ORF">ABDJ40_06980</name>
</gene>
<dbReference type="RefSeq" id="WP_347608017.1">
    <property type="nucleotide sequence ID" value="NZ_JBDPZC010000002.1"/>
</dbReference>
<evidence type="ECO:0000256" key="2">
    <source>
        <dbReference type="SAM" id="SignalP"/>
    </source>
</evidence>
<dbReference type="EMBL" id="JBDPZC010000002">
    <property type="protein sequence ID" value="MEO3712508.1"/>
    <property type="molecule type" value="Genomic_DNA"/>
</dbReference>
<feature type="compositionally biased region" description="Low complexity" evidence="1">
    <location>
        <begin position="23"/>
        <end position="48"/>
    </location>
</feature>
<feature type="region of interest" description="Disordered" evidence="1">
    <location>
        <begin position="20"/>
        <end position="54"/>
    </location>
</feature>
<evidence type="ECO:0000256" key="1">
    <source>
        <dbReference type="SAM" id="MobiDB-lite"/>
    </source>
</evidence>
<accession>A0ABV0GBT7</accession>
<sequence>MKTILALLSAVGLCAHGAAHSQSSAPTAPKATPLTPPASKLPALPAKPGSGQTTLRINGGGSGSVVCTNGSDGVPHCEKVEIDGKSDGDGGGEVIPNLPADNFGNQAPIQPKILPPSAGDDKLARWIKCGDDEIAAQTQSKADYDFEMARCVRDNPDSSGSIGIGVTVKGSGATVTIPWDLIRNPAAKRAECESAAKDKWQSATRYNKAVADACRAKAGRGG</sequence>
<protein>
    <submittedName>
        <fullName evidence="3">Uncharacterized protein</fullName>
    </submittedName>
</protein>
<keyword evidence="2" id="KW-0732">Signal</keyword>
<organism evidence="3 4">
    <name type="scientific">Roseateles flavus</name>
    <dbReference type="NCBI Taxonomy" id="3149041"/>
    <lineage>
        <taxon>Bacteria</taxon>
        <taxon>Pseudomonadati</taxon>
        <taxon>Pseudomonadota</taxon>
        <taxon>Betaproteobacteria</taxon>
        <taxon>Burkholderiales</taxon>
        <taxon>Sphaerotilaceae</taxon>
        <taxon>Roseateles</taxon>
    </lineage>
</organism>